<keyword evidence="1" id="KW-0472">Membrane</keyword>
<evidence type="ECO:0000313" key="2">
    <source>
        <dbReference type="EMBL" id="RSH89014.1"/>
    </source>
</evidence>
<name>A0A427YDI4_9TREE</name>
<keyword evidence="3" id="KW-1185">Reference proteome</keyword>
<organism evidence="2 3">
    <name type="scientific">Saitozyma podzolica</name>
    <dbReference type="NCBI Taxonomy" id="1890683"/>
    <lineage>
        <taxon>Eukaryota</taxon>
        <taxon>Fungi</taxon>
        <taxon>Dikarya</taxon>
        <taxon>Basidiomycota</taxon>
        <taxon>Agaricomycotina</taxon>
        <taxon>Tremellomycetes</taxon>
        <taxon>Tremellales</taxon>
        <taxon>Trimorphomycetaceae</taxon>
        <taxon>Saitozyma</taxon>
    </lineage>
</organism>
<dbReference type="AlphaFoldDB" id="A0A427YDI4"/>
<keyword evidence="1" id="KW-0812">Transmembrane</keyword>
<dbReference type="EMBL" id="RSCD01000015">
    <property type="protein sequence ID" value="RSH89014.1"/>
    <property type="molecule type" value="Genomic_DNA"/>
</dbReference>
<gene>
    <name evidence="2" type="ORF">EHS25_002676</name>
</gene>
<feature type="transmembrane region" description="Helical" evidence="1">
    <location>
        <begin position="48"/>
        <end position="69"/>
    </location>
</feature>
<dbReference type="OrthoDB" id="10373482at2759"/>
<accession>A0A427YDI4</accession>
<evidence type="ECO:0000313" key="3">
    <source>
        <dbReference type="Proteomes" id="UP000279259"/>
    </source>
</evidence>
<protein>
    <submittedName>
        <fullName evidence="2">Uncharacterized protein</fullName>
    </submittedName>
</protein>
<feature type="transmembrane region" description="Helical" evidence="1">
    <location>
        <begin position="90"/>
        <end position="109"/>
    </location>
</feature>
<keyword evidence="1" id="KW-1133">Transmembrane helix</keyword>
<comment type="caution">
    <text evidence="2">The sequence shown here is derived from an EMBL/GenBank/DDBJ whole genome shotgun (WGS) entry which is preliminary data.</text>
</comment>
<evidence type="ECO:0000256" key="1">
    <source>
        <dbReference type="SAM" id="Phobius"/>
    </source>
</evidence>
<reference evidence="2 3" key="1">
    <citation type="submission" date="2018-11" db="EMBL/GenBank/DDBJ databases">
        <title>Genome sequence of Saitozyma podzolica DSM 27192.</title>
        <authorList>
            <person name="Aliyu H."/>
            <person name="Gorte O."/>
            <person name="Ochsenreither K."/>
        </authorList>
    </citation>
    <scope>NUCLEOTIDE SEQUENCE [LARGE SCALE GENOMIC DNA]</scope>
    <source>
        <strain evidence="2 3">DSM 27192</strain>
    </source>
</reference>
<feature type="transmembrane region" description="Helical" evidence="1">
    <location>
        <begin position="7"/>
        <end position="28"/>
    </location>
</feature>
<sequence length="185" mass="19414">MIETLSLLRITASSLLIVDSLINVPRALGFASPGSGDVLALINGRTAHVISSASTSASFFVLVIVLVLFTETFRIGAASGRQSLRSMSNVRDATIGVTVFTFLAGLVGSTLRIEALATALPSQPISLHVALRELGTLLMLLDVLGIGAAFVETSGQALAEVVRQDLEREQPQSAQYPADVKLPLA</sequence>
<proteinExistence type="predicted"/>
<dbReference type="Proteomes" id="UP000279259">
    <property type="component" value="Unassembled WGS sequence"/>
</dbReference>